<feature type="transmembrane region" description="Helical" evidence="5">
    <location>
        <begin position="253"/>
        <end position="274"/>
    </location>
</feature>
<evidence type="ECO:0000256" key="2">
    <source>
        <dbReference type="ARBA" id="ARBA00022692"/>
    </source>
</evidence>
<evidence type="ECO:0000256" key="3">
    <source>
        <dbReference type="ARBA" id="ARBA00022989"/>
    </source>
</evidence>
<dbReference type="PROSITE" id="PS50262">
    <property type="entry name" value="G_PROTEIN_RECEP_F1_2"/>
    <property type="match status" value="1"/>
</dbReference>
<dbReference type="Proteomes" id="UP000298663">
    <property type="component" value="Unassembled WGS sequence"/>
</dbReference>
<dbReference type="STRING" id="34508.A0A4U5MSB7"/>
<reference evidence="7 8" key="1">
    <citation type="journal article" date="2015" name="Genome Biol.">
        <title>Comparative genomics of Steinernema reveals deeply conserved gene regulatory networks.</title>
        <authorList>
            <person name="Dillman A.R."/>
            <person name="Macchietto M."/>
            <person name="Porter C.F."/>
            <person name="Rogers A."/>
            <person name="Williams B."/>
            <person name="Antoshechkin I."/>
            <person name="Lee M.M."/>
            <person name="Goodwin Z."/>
            <person name="Lu X."/>
            <person name="Lewis E.E."/>
            <person name="Goodrich-Blair H."/>
            <person name="Stock S.P."/>
            <person name="Adams B.J."/>
            <person name="Sternberg P.W."/>
            <person name="Mortazavi A."/>
        </authorList>
    </citation>
    <scope>NUCLEOTIDE SEQUENCE [LARGE SCALE GENOMIC DNA]</scope>
    <source>
        <strain evidence="7 8">ALL</strain>
    </source>
</reference>
<dbReference type="InterPro" id="IPR000276">
    <property type="entry name" value="GPCR_Rhodpsn"/>
</dbReference>
<dbReference type="PANTHER" id="PTHR24224:SF36">
    <property type="entry name" value="NEMATOCIN RECEPTOR 2"/>
    <property type="match status" value="1"/>
</dbReference>
<dbReference type="GO" id="GO:0016020">
    <property type="term" value="C:membrane"/>
    <property type="evidence" value="ECO:0007669"/>
    <property type="project" value="UniProtKB-SubCell"/>
</dbReference>
<dbReference type="InterPro" id="IPR017452">
    <property type="entry name" value="GPCR_Rhodpsn_7TM"/>
</dbReference>
<dbReference type="EMBL" id="AZBU02000006">
    <property type="protein sequence ID" value="TKR72528.1"/>
    <property type="molecule type" value="Genomic_DNA"/>
</dbReference>
<comment type="subcellular location">
    <subcellularLocation>
        <location evidence="1">Membrane</location>
    </subcellularLocation>
</comment>
<dbReference type="Pfam" id="PF00001">
    <property type="entry name" value="7tm_1"/>
    <property type="match status" value="1"/>
</dbReference>
<dbReference type="PRINTS" id="PR00237">
    <property type="entry name" value="GPCRRHODOPSN"/>
</dbReference>
<organism evidence="7 8">
    <name type="scientific">Steinernema carpocapsae</name>
    <name type="common">Entomopathogenic nematode</name>
    <dbReference type="NCBI Taxonomy" id="34508"/>
    <lineage>
        <taxon>Eukaryota</taxon>
        <taxon>Metazoa</taxon>
        <taxon>Ecdysozoa</taxon>
        <taxon>Nematoda</taxon>
        <taxon>Chromadorea</taxon>
        <taxon>Rhabditida</taxon>
        <taxon>Tylenchina</taxon>
        <taxon>Panagrolaimomorpha</taxon>
        <taxon>Strongyloidoidea</taxon>
        <taxon>Steinernematidae</taxon>
        <taxon>Steinernema</taxon>
    </lineage>
</organism>
<evidence type="ECO:0000259" key="6">
    <source>
        <dbReference type="PROSITE" id="PS50262"/>
    </source>
</evidence>
<feature type="transmembrane region" description="Helical" evidence="5">
    <location>
        <begin position="286"/>
        <end position="308"/>
    </location>
</feature>
<dbReference type="OrthoDB" id="5987909at2759"/>
<dbReference type="AlphaFoldDB" id="A0A4U5MSB7"/>
<feature type="domain" description="G-protein coupled receptors family 1 profile" evidence="6">
    <location>
        <begin position="21"/>
        <end position="305"/>
    </location>
</feature>
<dbReference type="InterPro" id="IPR052665">
    <property type="entry name" value="Neuropeptide-GPCR"/>
</dbReference>
<dbReference type="PANTHER" id="PTHR24224">
    <property type="entry name" value="CARDIOACCELERATORY PEPTIDE RECEPTOR-RELATED"/>
    <property type="match status" value="1"/>
</dbReference>
<sequence>MSMIGFMIMHMSSVMTFAIVGNLLLILVILRGNAAAKQRISPVQLLLLHNCVADLLFALLTIGSEVLVISTYPDFLGPDWVCRLTRYCQMVPMFASPFLLVAISADRYQAICRPLAHYRSDRYRRPNCLASIAWLLSMTLSLGQLFIWHKTPNNECVTIYGRGVSPLKSAYVVYFNTCAWLIPSIMAAMFYYYVCRAVWRAPGGTSRRLMSTITKEKLDSETQSYIDCLHKQSFMYNRQASEFDRKRVQTVRLTMTIIACNFFLWAPFCIANVIQAVKPSVINPRVFTYICILGNLNSCINPWIFIFFNVNMFKRAFRNIFPSWTNHQSPPTSNSTDIESNDLSYGCFAKTKQMVLFKTSTPIPCGTSDFGSCSKSDCDYRQMI</sequence>
<gene>
    <name evidence="7" type="ORF">L596_019961</name>
</gene>
<feature type="transmembrane region" description="Helical" evidence="5">
    <location>
        <begin position="51"/>
        <end position="72"/>
    </location>
</feature>
<evidence type="ECO:0000256" key="5">
    <source>
        <dbReference type="SAM" id="Phobius"/>
    </source>
</evidence>
<evidence type="ECO:0000256" key="4">
    <source>
        <dbReference type="ARBA" id="ARBA00023136"/>
    </source>
</evidence>
<dbReference type="GO" id="GO:0004930">
    <property type="term" value="F:G protein-coupled receptor activity"/>
    <property type="evidence" value="ECO:0007669"/>
    <property type="project" value="InterPro"/>
</dbReference>
<name>A0A4U5MSB7_STECR</name>
<accession>A0A4U5MSB7</accession>
<protein>
    <recommendedName>
        <fullName evidence="6">G-protein coupled receptors family 1 profile domain-containing protein</fullName>
    </recommendedName>
</protein>
<feature type="transmembrane region" description="Helical" evidence="5">
    <location>
        <begin position="6"/>
        <end position="30"/>
    </location>
</feature>
<evidence type="ECO:0000313" key="7">
    <source>
        <dbReference type="EMBL" id="TKR72528.1"/>
    </source>
</evidence>
<feature type="transmembrane region" description="Helical" evidence="5">
    <location>
        <begin position="126"/>
        <end position="149"/>
    </location>
</feature>
<keyword evidence="3 5" id="KW-1133">Transmembrane helix</keyword>
<reference evidence="7 8" key="2">
    <citation type="journal article" date="2019" name="G3 (Bethesda)">
        <title>Hybrid Assembly of the Genome of the Entomopathogenic Nematode Steinernema carpocapsae Identifies the X-Chromosome.</title>
        <authorList>
            <person name="Serra L."/>
            <person name="Macchietto M."/>
            <person name="Macias-Munoz A."/>
            <person name="McGill C.J."/>
            <person name="Rodriguez I.M."/>
            <person name="Rodriguez B."/>
            <person name="Murad R."/>
            <person name="Mortazavi A."/>
        </authorList>
    </citation>
    <scope>NUCLEOTIDE SEQUENCE [LARGE SCALE GENOMIC DNA]</scope>
    <source>
        <strain evidence="7 8">ALL</strain>
    </source>
</reference>
<evidence type="ECO:0000313" key="8">
    <source>
        <dbReference type="Proteomes" id="UP000298663"/>
    </source>
</evidence>
<dbReference type="Gene3D" id="1.20.1070.10">
    <property type="entry name" value="Rhodopsin 7-helix transmembrane proteins"/>
    <property type="match status" value="1"/>
</dbReference>
<keyword evidence="4 5" id="KW-0472">Membrane</keyword>
<keyword evidence="8" id="KW-1185">Reference proteome</keyword>
<keyword evidence="2 5" id="KW-0812">Transmembrane</keyword>
<evidence type="ECO:0000256" key="1">
    <source>
        <dbReference type="ARBA" id="ARBA00004370"/>
    </source>
</evidence>
<comment type="caution">
    <text evidence="7">The sequence shown here is derived from an EMBL/GenBank/DDBJ whole genome shotgun (WGS) entry which is preliminary data.</text>
</comment>
<proteinExistence type="predicted"/>
<dbReference type="SUPFAM" id="SSF81321">
    <property type="entry name" value="Family A G protein-coupled receptor-like"/>
    <property type="match status" value="1"/>
</dbReference>
<feature type="transmembrane region" description="Helical" evidence="5">
    <location>
        <begin position="84"/>
        <end position="105"/>
    </location>
</feature>
<feature type="transmembrane region" description="Helical" evidence="5">
    <location>
        <begin position="169"/>
        <end position="194"/>
    </location>
</feature>